<feature type="signal peptide" evidence="1">
    <location>
        <begin position="1"/>
        <end position="20"/>
    </location>
</feature>
<sequence length="538" mass="60029">MKVKYLGILLLALLAFYGCDDNTGTLGMGMLPDSDGISAQTKTFEVSTKSILAGPVYAKTSTGYVGTFTDPDPNGFGNYKASFLTELNCADDFRFPAEYNDETHTGTMAGDTVSSAQLTIYYASWYGDSLNPCRMSVYELNRRLTNNHYTDINPEDYFSKVTANKPNFTTGYFQLHKAYTAYDTSVPDSVRNATDSNGNSLFYPNVTLPLSKEFGNELLQLNRAYQRGENDFFKNSDKFIDNVLKGVYIETDYGDGTILYVDRVDLQMQFRFHYVDSLGVKLTKKDGTLNAEGKPADSLYYSTATVFASTKEVVQANRFENSTQLEKKVTSDSEKGWSYLKSPAGIFTEATLPYDKIHEELTNDTLNAVKLTFTNYNQENNNKYKFSMSAPETVLLLRKKDMDTFFVNNELTDNVTSFVATHNSVETNQYTFKNIARLVSACINEKKAAKQKAKEDAGAAWDEAAWEAGWSQPGGEGENWDKVVLIPVVVTYDTNSTTPSMIGIQHDLKPTYAKLKGGDPTYGGSNLQIEVTYTSFNK</sequence>
<reference evidence="3" key="1">
    <citation type="submission" date="2017-04" db="EMBL/GenBank/DDBJ databases">
        <title>Function of individual gut microbiota members based on whole genome sequencing of pure cultures obtained from chicken caecum.</title>
        <authorList>
            <person name="Medvecky M."/>
            <person name="Cejkova D."/>
            <person name="Polansky O."/>
            <person name="Karasova D."/>
            <person name="Kubasova T."/>
            <person name="Cizek A."/>
            <person name="Rychlik I."/>
        </authorList>
    </citation>
    <scope>NUCLEOTIDE SEQUENCE [LARGE SCALE GENOMIC DNA]</scope>
    <source>
        <strain evidence="3">An43</strain>
    </source>
</reference>
<dbReference type="InterPro" id="IPR025366">
    <property type="entry name" value="DUF4270"/>
</dbReference>
<feature type="chain" id="PRO_5013073736" description="DUF4270 domain-containing protein" evidence="1">
    <location>
        <begin position="21"/>
        <end position="538"/>
    </location>
</feature>
<evidence type="ECO:0000313" key="2">
    <source>
        <dbReference type="EMBL" id="OUO03002.1"/>
    </source>
</evidence>
<dbReference type="RefSeq" id="WP_087425125.1">
    <property type="nucleotide sequence ID" value="NZ_NFII01000001.1"/>
</dbReference>
<dbReference type="PROSITE" id="PS51257">
    <property type="entry name" value="PROKAR_LIPOPROTEIN"/>
    <property type="match status" value="1"/>
</dbReference>
<evidence type="ECO:0000256" key="1">
    <source>
        <dbReference type="SAM" id="SignalP"/>
    </source>
</evidence>
<name>A0A1Y3Z070_9BACE</name>
<evidence type="ECO:0008006" key="4">
    <source>
        <dbReference type="Google" id="ProtNLM"/>
    </source>
</evidence>
<protein>
    <recommendedName>
        <fullName evidence="4">DUF4270 domain-containing protein</fullName>
    </recommendedName>
</protein>
<organism evidence="2 3">
    <name type="scientific">Bacteroides clarus</name>
    <dbReference type="NCBI Taxonomy" id="626929"/>
    <lineage>
        <taxon>Bacteria</taxon>
        <taxon>Pseudomonadati</taxon>
        <taxon>Bacteroidota</taxon>
        <taxon>Bacteroidia</taxon>
        <taxon>Bacteroidales</taxon>
        <taxon>Bacteroidaceae</taxon>
        <taxon>Bacteroides</taxon>
    </lineage>
</organism>
<dbReference type="Pfam" id="PF14092">
    <property type="entry name" value="DUF4270"/>
    <property type="match status" value="1"/>
</dbReference>
<evidence type="ECO:0000313" key="3">
    <source>
        <dbReference type="Proteomes" id="UP000195386"/>
    </source>
</evidence>
<dbReference type="Proteomes" id="UP000195386">
    <property type="component" value="Unassembled WGS sequence"/>
</dbReference>
<proteinExistence type="predicted"/>
<comment type="caution">
    <text evidence="2">The sequence shown here is derived from an EMBL/GenBank/DDBJ whole genome shotgun (WGS) entry which is preliminary data.</text>
</comment>
<keyword evidence="1" id="KW-0732">Signal</keyword>
<dbReference type="AlphaFoldDB" id="A0A1Y3Z070"/>
<accession>A0A1Y3Z070</accession>
<gene>
    <name evidence="2" type="ORF">B5F97_00845</name>
</gene>
<dbReference type="EMBL" id="NFII01000001">
    <property type="protein sequence ID" value="OUO03002.1"/>
    <property type="molecule type" value="Genomic_DNA"/>
</dbReference>